<dbReference type="Gene3D" id="1.20.1250.20">
    <property type="entry name" value="MFS general substrate transporter like domains"/>
    <property type="match status" value="1"/>
</dbReference>
<keyword evidence="3" id="KW-1185">Reference proteome</keyword>
<reference evidence="2" key="1">
    <citation type="submission" date="2022-09" db="EMBL/GenBank/DDBJ databases">
        <title>Tahibacter sp. nov., isolated from a fresh water.</title>
        <authorList>
            <person name="Baek J.H."/>
            <person name="Lee J.K."/>
            <person name="Kim J.M."/>
            <person name="Jeon C.O."/>
        </authorList>
    </citation>
    <scope>NUCLEOTIDE SEQUENCE</scope>
    <source>
        <strain evidence="2">W38</strain>
    </source>
</reference>
<dbReference type="RefSeq" id="WP_261696351.1">
    <property type="nucleotide sequence ID" value="NZ_CP104694.1"/>
</dbReference>
<dbReference type="PANTHER" id="PTHR43596:SF1">
    <property type="entry name" value="ADP,ATP CARRIER PROTEIN"/>
    <property type="match status" value="1"/>
</dbReference>
<feature type="transmembrane region" description="Helical" evidence="1">
    <location>
        <begin position="143"/>
        <end position="163"/>
    </location>
</feature>
<keyword evidence="1" id="KW-0472">Membrane</keyword>
<gene>
    <name evidence="2" type="ORF">N4264_07030</name>
</gene>
<feature type="transmembrane region" description="Helical" evidence="1">
    <location>
        <begin position="386"/>
        <end position="405"/>
    </location>
</feature>
<feature type="transmembrane region" description="Helical" evidence="1">
    <location>
        <begin position="78"/>
        <end position="97"/>
    </location>
</feature>
<accession>A0ABY6BH93</accession>
<sequence length="426" mass="46108">MTKRIAVERHEWTALGVSFAYFFCVLAAYYIVRPVREQLSAAVGSTQLPIFFLATFLATLLLTPVFGMLAARWRRSRFVPAVYLFFLGCVLLFIPLFQMQDVIGAKVLGSVFFVWVSVFNLFVVAVFWSFMADIFDTGQARRLFPIIAVGGALGAIVGPYMTGALVHRIGVSGLLVMSALFLAVCIGCILFLSEWSRRHPVDGDTTRGERVIGGSILAGIIGTLRDPLLRRMAVLTLLAELVGTVIYAFQVDFIGAQFPTRELRIEFASKLDLCTNLLQILLQTTLTRAILVRSGPAAALLLDGVIKTVMLAGLALIGGEWIILVALVTRAAGYGVFKPAADTIYTQIGAEGRYKGKGFIDTAVWRLSDLATTSGITLLRGLGMGVGHIALLTAGIAGAMAWLGWRVARAGEFKGANPQPDVNRPA</sequence>
<keyword evidence="1" id="KW-1133">Transmembrane helix</keyword>
<evidence type="ECO:0000313" key="3">
    <source>
        <dbReference type="Proteomes" id="UP001064632"/>
    </source>
</evidence>
<feature type="transmembrane region" description="Helical" evidence="1">
    <location>
        <begin position="169"/>
        <end position="192"/>
    </location>
</feature>
<organism evidence="2 3">
    <name type="scientific">Tahibacter amnicola</name>
    <dbReference type="NCBI Taxonomy" id="2976241"/>
    <lineage>
        <taxon>Bacteria</taxon>
        <taxon>Pseudomonadati</taxon>
        <taxon>Pseudomonadota</taxon>
        <taxon>Gammaproteobacteria</taxon>
        <taxon>Lysobacterales</taxon>
        <taxon>Rhodanobacteraceae</taxon>
        <taxon>Tahibacter</taxon>
    </lineage>
</organism>
<evidence type="ECO:0000313" key="2">
    <source>
        <dbReference type="EMBL" id="UXI69396.1"/>
    </source>
</evidence>
<keyword evidence="1" id="KW-0812">Transmembrane</keyword>
<feature type="transmembrane region" description="Helical" evidence="1">
    <location>
        <begin position="109"/>
        <end position="131"/>
    </location>
</feature>
<name>A0ABY6BH93_9GAMM</name>
<proteinExistence type="predicted"/>
<evidence type="ECO:0000256" key="1">
    <source>
        <dbReference type="SAM" id="Phobius"/>
    </source>
</evidence>
<dbReference type="SUPFAM" id="SSF103473">
    <property type="entry name" value="MFS general substrate transporter"/>
    <property type="match status" value="1"/>
</dbReference>
<protein>
    <submittedName>
        <fullName evidence="2">MFS transporter</fullName>
    </submittedName>
</protein>
<dbReference type="InterPro" id="IPR036259">
    <property type="entry name" value="MFS_trans_sf"/>
</dbReference>
<feature type="transmembrane region" description="Helical" evidence="1">
    <location>
        <begin position="51"/>
        <end position="71"/>
    </location>
</feature>
<feature type="transmembrane region" description="Helical" evidence="1">
    <location>
        <begin position="12"/>
        <end position="31"/>
    </location>
</feature>
<dbReference type="EMBL" id="CP104694">
    <property type="protein sequence ID" value="UXI69396.1"/>
    <property type="molecule type" value="Genomic_DNA"/>
</dbReference>
<feature type="transmembrane region" description="Helical" evidence="1">
    <location>
        <begin position="309"/>
        <end position="328"/>
    </location>
</feature>
<dbReference type="Proteomes" id="UP001064632">
    <property type="component" value="Chromosome"/>
</dbReference>
<dbReference type="PANTHER" id="PTHR43596">
    <property type="entry name" value="ADP,ATP CARRIER PROTEIN"/>
    <property type="match status" value="1"/>
</dbReference>
<feature type="transmembrane region" description="Helical" evidence="1">
    <location>
        <begin position="232"/>
        <end position="249"/>
    </location>
</feature>